<feature type="chain" id="PRO_5038381946" description="Lipoprotein" evidence="1">
    <location>
        <begin position="28"/>
        <end position="408"/>
    </location>
</feature>
<comment type="caution">
    <text evidence="2">The sequence shown here is derived from an EMBL/GenBank/DDBJ whole genome shotgun (WGS) entry which is preliminary data.</text>
</comment>
<reference evidence="2 3" key="1">
    <citation type="submission" date="2020-02" db="EMBL/GenBank/DDBJ databases">
        <title>Characterization of phylogenetic diversity of novel bifidobacterial species isolated in Czech ZOOs.</title>
        <authorList>
            <person name="Lugli G.A."/>
            <person name="Vera N.B."/>
            <person name="Ventura M."/>
        </authorList>
    </citation>
    <scope>NUCLEOTIDE SEQUENCE [LARGE SCALE GENOMIC DNA]</scope>
    <source>
        <strain evidence="2 3">DSM 109958</strain>
    </source>
</reference>
<organism evidence="2 3">
    <name type="scientific">Bifidobacterium moraviense</name>
    <dbReference type="NCBI Taxonomy" id="2675323"/>
    <lineage>
        <taxon>Bacteria</taxon>
        <taxon>Bacillati</taxon>
        <taxon>Actinomycetota</taxon>
        <taxon>Actinomycetes</taxon>
        <taxon>Bifidobacteriales</taxon>
        <taxon>Bifidobacteriaceae</taxon>
        <taxon>Bifidobacterium</taxon>
    </lineage>
</organism>
<keyword evidence="3" id="KW-1185">Reference proteome</keyword>
<sequence>MTITTLRKGVAGLIAALTLVGAAACSANPMTMLQSDPTEPPTDKVLTNTAAWEENYYSRFKDKSSKDIPRKVAEADQQVSGMLGKDKIEIEPTVDAVTEKDANSGKSTGKYGVKVKWTNGDAAANFLDRIAWLVMQDDEKADESATEQNIGKDFYGYVVTNDNYKTYSEETETGATSEFEILLSPSTFDAKKPFKVIVVPAEALHELQKQQTDDRNIDTTKYGSVVAQLDPTQAGGKTTIYTSISSNPYMAADEKDRHDGEGTIDDFDVTIAEARKTTRTVSAAPAEDMFSTATKDIPVNEFDVTWTNNSKKAVSFDDVLTLTALDGKSLPDTSTGVTVVRASDCAGWYVSCDAMTARDVAAGQSQTFTVYLKSSDDKYVVVGKRAKTGDGTIDGYLRWPVVYRQTSW</sequence>
<dbReference type="EMBL" id="JAAIIH010000010">
    <property type="protein sequence ID" value="NMN00757.1"/>
    <property type="molecule type" value="Genomic_DNA"/>
</dbReference>
<gene>
    <name evidence="2" type="ORF">G1C96_1336</name>
</gene>
<feature type="signal peptide" evidence="1">
    <location>
        <begin position="1"/>
        <end position="27"/>
    </location>
</feature>
<dbReference type="PROSITE" id="PS51257">
    <property type="entry name" value="PROKAR_LIPOPROTEIN"/>
    <property type="match status" value="1"/>
</dbReference>
<dbReference type="AlphaFoldDB" id="A0A7Y0HYU3"/>
<evidence type="ECO:0000313" key="2">
    <source>
        <dbReference type="EMBL" id="NMN00757.1"/>
    </source>
</evidence>
<evidence type="ECO:0008006" key="4">
    <source>
        <dbReference type="Google" id="ProtNLM"/>
    </source>
</evidence>
<keyword evidence="1" id="KW-0732">Signal</keyword>
<proteinExistence type="predicted"/>
<dbReference type="Proteomes" id="UP000588277">
    <property type="component" value="Unassembled WGS sequence"/>
</dbReference>
<evidence type="ECO:0000256" key="1">
    <source>
        <dbReference type="SAM" id="SignalP"/>
    </source>
</evidence>
<protein>
    <recommendedName>
        <fullName evidence="4">Lipoprotein</fullName>
    </recommendedName>
</protein>
<evidence type="ECO:0000313" key="3">
    <source>
        <dbReference type="Proteomes" id="UP000588277"/>
    </source>
</evidence>
<accession>A0A7Y0HYU3</accession>
<dbReference type="RefSeq" id="WP_169275847.1">
    <property type="nucleotide sequence ID" value="NZ_JAAIIH010000010.1"/>
</dbReference>
<name>A0A7Y0HYU3_9BIFI</name>